<name>A0A8K1CQV1_PYTOL</name>
<protein>
    <submittedName>
        <fullName evidence="1">Uncharacterized protein</fullName>
    </submittedName>
</protein>
<organism evidence="1 2">
    <name type="scientific">Pythium oligandrum</name>
    <name type="common">Mycoparasitic fungus</name>
    <dbReference type="NCBI Taxonomy" id="41045"/>
    <lineage>
        <taxon>Eukaryota</taxon>
        <taxon>Sar</taxon>
        <taxon>Stramenopiles</taxon>
        <taxon>Oomycota</taxon>
        <taxon>Peronosporomycetes</taxon>
        <taxon>Pythiales</taxon>
        <taxon>Pythiaceae</taxon>
        <taxon>Pythium</taxon>
    </lineage>
</organism>
<proteinExistence type="predicted"/>
<evidence type="ECO:0000313" key="2">
    <source>
        <dbReference type="Proteomes" id="UP000794436"/>
    </source>
</evidence>
<reference evidence="1" key="1">
    <citation type="submission" date="2019-03" db="EMBL/GenBank/DDBJ databases">
        <title>Long read genome sequence of the mycoparasitic Pythium oligandrum ATCC 38472 isolated from sugarbeet rhizosphere.</title>
        <authorList>
            <person name="Gaulin E."/>
        </authorList>
    </citation>
    <scope>NUCLEOTIDE SEQUENCE</scope>
    <source>
        <strain evidence="1">ATCC 38472_TT</strain>
    </source>
</reference>
<evidence type="ECO:0000313" key="1">
    <source>
        <dbReference type="EMBL" id="TMW67579.1"/>
    </source>
</evidence>
<dbReference type="Proteomes" id="UP000794436">
    <property type="component" value="Unassembled WGS sequence"/>
</dbReference>
<sequence length="555" mass="63681">MGVAWDDMEPWFEELSDWVTLMPARSKEFGGHVFPVWWLSLRIPSEDHGECGPIGEETCPTELAVRLRELLEIVKLASVSSDLALWSDIIGKHHFGWRVKDTPYPAILSDFRICFEGGGSMAHIAWLEAFTAAFLLPIDELSTCDAFNAIISELRDQQRHEEDLGLQMASWVMSSEGDYYTDHVPCRHHICFGTHGDDSPSEWETGVVDAFVEWFRRTGHNFRRQWLDFLPQSDSRPKNLRLLLHWDGLPVISATVKLLYDLYDATSIAATSMRWDRSCYCPDREDHIPHLHYLGTDEGTDPILRFTWQLHHAEVAAAACEAVREAGVFPRFSIGNAIVDAYSLPRLFGALWKQDGSTLSVTARKDLEFTLPHLTSSSLRVTLNPDEENQCVACFQAIGSYITEFKTKRTSHYVTSCLLVFCPRLRTVEVNSIENITELMSVAASTGLWSIEHFILLSQKYIVPIKEALRDQQHPAYSNIAKVTLKYIDWQEAEHLTIVDLDYFWQMPRPLEIDFPTSYEPCTRPWTYYHLFADMKGTIHMKEMLYHLGRLTHDS</sequence>
<accession>A0A8K1CQV1</accession>
<gene>
    <name evidence="1" type="ORF">Poli38472_011199</name>
</gene>
<keyword evidence="2" id="KW-1185">Reference proteome</keyword>
<dbReference type="EMBL" id="SPLM01000004">
    <property type="protein sequence ID" value="TMW67579.1"/>
    <property type="molecule type" value="Genomic_DNA"/>
</dbReference>
<dbReference type="AlphaFoldDB" id="A0A8K1CQV1"/>
<comment type="caution">
    <text evidence="1">The sequence shown here is derived from an EMBL/GenBank/DDBJ whole genome shotgun (WGS) entry which is preliminary data.</text>
</comment>